<dbReference type="InterPro" id="IPR057136">
    <property type="entry name" value="At2g35280_TPR_dom"/>
</dbReference>
<dbReference type="Pfam" id="PF23310">
    <property type="entry name" value="TPR_27"/>
    <property type="match status" value="1"/>
</dbReference>
<dbReference type="EMBL" id="LR031571">
    <property type="protein sequence ID" value="VDC76247.1"/>
    <property type="molecule type" value="Genomic_DNA"/>
</dbReference>
<accession>A0A3P5Z8B6</accession>
<evidence type="ECO:0000259" key="1">
    <source>
        <dbReference type="Pfam" id="PF23310"/>
    </source>
</evidence>
<dbReference type="Gramene" id="A03p70530.2_BraZ1">
    <property type="protein sequence ID" value="A03p70530.2_BraZ1.CDS.1"/>
    <property type="gene ID" value="A03g70530.2_BraZ1"/>
</dbReference>
<dbReference type="EMBL" id="LS974619">
    <property type="protein sequence ID" value="CAG7885710.1"/>
    <property type="molecule type" value="Genomic_DNA"/>
</dbReference>
<dbReference type="AlphaFoldDB" id="A0A3P5Z8B6"/>
<sequence>MGSENSVNNYISISDSSDTDDYPNSDPTSYFRNISLEYFVAEPFEMLTKHAEFKNLCLENGNPEAHYIEGLLQYFVHKEKHKGLFHLRQSATLNNTNGMYLYDLLMLALGHYPKGKKYLDKLQWKENLSTSDHCWERVKISLSSIPDIIFQDQYYVNMVNLKPGRKCDPNNMAKVCKHCYYSKRLKQFVEFALFNN</sequence>
<name>A0A3P5Z8B6_BRACM</name>
<dbReference type="Proteomes" id="UP000694005">
    <property type="component" value="Chromosome A03"/>
</dbReference>
<gene>
    <name evidence="3" type="ORF">BRAA01T02749Z</name>
    <name evidence="2" type="ORF">BRAPAZ1V2_A03P70530.2</name>
</gene>
<feature type="domain" description="At2g35280-like TPR" evidence="1">
    <location>
        <begin position="43"/>
        <end position="139"/>
    </location>
</feature>
<dbReference type="PANTHER" id="PTHR33784:SF24">
    <property type="entry name" value="GENOME ASSEMBLY, CHROMOSOME: A08"/>
    <property type="match status" value="1"/>
</dbReference>
<dbReference type="InterPro" id="IPR040338">
    <property type="entry name" value="At1g67623-like"/>
</dbReference>
<protein>
    <recommendedName>
        <fullName evidence="1">At2g35280-like TPR domain-containing protein</fullName>
    </recommendedName>
</protein>
<reference evidence="3" key="1">
    <citation type="submission" date="2018-11" db="EMBL/GenBank/DDBJ databases">
        <authorList>
            <consortium name="Genoscope - CEA"/>
            <person name="William W."/>
        </authorList>
    </citation>
    <scope>NUCLEOTIDE SEQUENCE</scope>
</reference>
<evidence type="ECO:0000313" key="3">
    <source>
        <dbReference type="EMBL" id="VDC76247.1"/>
    </source>
</evidence>
<evidence type="ECO:0000313" key="2">
    <source>
        <dbReference type="EMBL" id="CAG7885710.1"/>
    </source>
</evidence>
<dbReference type="PANTHER" id="PTHR33784">
    <property type="entry name" value="OS05G0482100 PROTEIN"/>
    <property type="match status" value="1"/>
</dbReference>
<dbReference type="SUPFAM" id="SSF81901">
    <property type="entry name" value="HCP-like"/>
    <property type="match status" value="1"/>
</dbReference>
<organism evidence="3">
    <name type="scientific">Brassica campestris</name>
    <name type="common">Field mustard</name>
    <dbReference type="NCBI Taxonomy" id="3711"/>
    <lineage>
        <taxon>Eukaryota</taxon>
        <taxon>Viridiplantae</taxon>
        <taxon>Streptophyta</taxon>
        <taxon>Embryophyta</taxon>
        <taxon>Tracheophyta</taxon>
        <taxon>Spermatophyta</taxon>
        <taxon>Magnoliopsida</taxon>
        <taxon>eudicotyledons</taxon>
        <taxon>Gunneridae</taxon>
        <taxon>Pentapetalae</taxon>
        <taxon>rosids</taxon>
        <taxon>malvids</taxon>
        <taxon>Brassicales</taxon>
        <taxon>Brassicaceae</taxon>
        <taxon>Brassiceae</taxon>
        <taxon>Brassica</taxon>
    </lineage>
</organism>
<proteinExistence type="predicted"/>